<evidence type="ECO:0000313" key="1">
    <source>
        <dbReference type="EMBL" id="CAH2064815.1"/>
    </source>
</evidence>
<dbReference type="Proteomes" id="UP000837857">
    <property type="component" value="Chromosome 30"/>
</dbReference>
<sequence>MCLRSETEVRLTAPLVFRKALGALKYMDTIRSENVCYMCEARAATVARFVDMLQLAVEIQLAFENSLLATGKKRKKRVREYVDNYHGAFTKMRAQNELNSTQVLHVDAIIADNSIGPKRRTEVIRKRERKRAPPEIETVVIDDDSSNGVTQVAGAQTPPPNGRAAGAPNTSIGADSLVYIMPVNPGLPNGSLYLLPTASGQMPTISQVNGSVSVPLEKRARREEEADDDVQIVNGDLDSNPEDGLPGERLLNQVVKLPIRTETRVDWEDMIPMEVIACADDMRGPTDTLREATNELLKDLQKVIDMAGTVE</sequence>
<proteinExistence type="predicted"/>
<evidence type="ECO:0000313" key="2">
    <source>
        <dbReference type="Proteomes" id="UP000837857"/>
    </source>
</evidence>
<reference evidence="1" key="1">
    <citation type="submission" date="2022-03" db="EMBL/GenBank/DDBJ databases">
        <authorList>
            <person name="Martin H S."/>
        </authorList>
    </citation>
    <scope>NUCLEOTIDE SEQUENCE</scope>
</reference>
<feature type="non-terminal residue" evidence="1">
    <location>
        <position position="1"/>
    </location>
</feature>
<accession>A0ABN8IRA2</accession>
<gene>
    <name evidence="1" type="ORF">IPOD504_LOCUS12909</name>
</gene>
<keyword evidence="2" id="KW-1185">Reference proteome</keyword>
<protein>
    <submittedName>
        <fullName evidence="1">Uncharacterized protein</fullName>
    </submittedName>
</protein>
<dbReference type="EMBL" id="OW152842">
    <property type="protein sequence ID" value="CAH2064815.1"/>
    <property type="molecule type" value="Genomic_DNA"/>
</dbReference>
<name>A0ABN8IRA2_9NEOP</name>
<organism evidence="1 2">
    <name type="scientific">Iphiclides podalirius</name>
    <name type="common">scarce swallowtail</name>
    <dbReference type="NCBI Taxonomy" id="110791"/>
    <lineage>
        <taxon>Eukaryota</taxon>
        <taxon>Metazoa</taxon>
        <taxon>Ecdysozoa</taxon>
        <taxon>Arthropoda</taxon>
        <taxon>Hexapoda</taxon>
        <taxon>Insecta</taxon>
        <taxon>Pterygota</taxon>
        <taxon>Neoptera</taxon>
        <taxon>Endopterygota</taxon>
        <taxon>Lepidoptera</taxon>
        <taxon>Glossata</taxon>
        <taxon>Ditrysia</taxon>
        <taxon>Papilionoidea</taxon>
        <taxon>Papilionidae</taxon>
        <taxon>Papilioninae</taxon>
        <taxon>Iphiclides</taxon>
    </lineage>
</organism>